<evidence type="ECO:0000256" key="10">
    <source>
        <dbReference type="ARBA" id="ARBA00035585"/>
    </source>
</evidence>
<reference evidence="12" key="1">
    <citation type="submission" date="2021-03" db="EMBL/GenBank/DDBJ databases">
        <authorList>
            <person name="Wang G."/>
        </authorList>
    </citation>
    <scope>NUCLEOTIDE SEQUENCE</scope>
    <source>
        <strain evidence="12">KCTC 12899</strain>
    </source>
</reference>
<dbReference type="Pfam" id="PF02537">
    <property type="entry name" value="CRCB"/>
    <property type="match status" value="1"/>
</dbReference>
<accession>A0A8J7U6K5</accession>
<dbReference type="HAMAP" id="MF_00454">
    <property type="entry name" value="FluC"/>
    <property type="match status" value="1"/>
</dbReference>
<evidence type="ECO:0000256" key="4">
    <source>
        <dbReference type="ARBA" id="ARBA00022692"/>
    </source>
</evidence>
<name>A0A8J7U6K5_9BACT</name>
<dbReference type="PANTHER" id="PTHR28259">
    <property type="entry name" value="FLUORIDE EXPORT PROTEIN 1-RELATED"/>
    <property type="match status" value="1"/>
</dbReference>
<evidence type="ECO:0000256" key="1">
    <source>
        <dbReference type="ARBA" id="ARBA00004651"/>
    </source>
</evidence>
<evidence type="ECO:0000256" key="11">
    <source>
        <dbReference type="HAMAP-Rule" id="MF_00454"/>
    </source>
</evidence>
<organism evidence="12 13">
    <name type="scientific">Acanthopleuribacter pedis</name>
    <dbReference type="NCBI Taxonomy" id="442870"/>
    <lineage>
        <taxon>Bacteria</taxon>
        <taxon>Pseudomonadati</taxon>
        <taxon>Acidobacteriota</taxon>
        <taxon>Holophagae</taxon>
        <taxon>Acanthopleuribacterales</taxon>
        <taxon>Acanthopleuribacteraceae</taxon>
        <taxon>Acanthopleuribacter</taxon>
    </lineage>
</organism>
<keyword evidence="2 11" id="KW-1003">Cell membrane</keyword>
<feature type="transmembrane region" description="Helical" evidence="11">
    <location>
        <begin position="97"/>
        <end position="118"/>
    </location>
</feature>
<keyword evidence="4 11" id="KW-0812">Transmembrane</keyword>
<evidence type="ECO:0000256" key="7">
    <source>
        <dbReference type="ARBA" id="ARBA00023136"/>
    </source>
</evidence>
<dbReference type="PANTHER" id="PTHR28259:SF1">
    <property type="entry name" value="FLUORIDE EXPORT PROTEIN 1-RELATED"/>
    <property type="match status" value="1"/>
</dbReference>
<sequence>MMWLVVAIGGALGALARYGLALWLNPMGSRLVLGTLVANLLGCFLAGCLMGWLHTKPMDPHLRLCLQTGLLGALTTFSTFAVETLALWVAGRFGDAFLQWGANALGTLLAAWLGFVLVRLMAP</sequence>
<gene>
    <name evidence="11 12" type="primary">crcB</name>
    <name evidence="11" type="synonym">fluC</name>
    <name evidence="12" type="ORF">J3U88_23870</name>
</gene>
<keyword evidence="11" id="KW-0915">Sodium</keyword>
<keyword evidence="5 11" id="KW-1133">Transmembrane helix</keyword>
<keyword evidence="8 11" id="KW-0407">Ion channel</keyword>
<dbReference type="GO" id="GO:0005886">
    <property type="term" value="C:plasma membrane"/>
    <property type="evidence" value="ECO:0007669"/>
    <property type="project" value="UniProtKB-SubCell"/>
</dbReference>
<evidence type="ECO:0000256" key="2">
    <source>
        <dbReference type="ARBA" id="ARBA00022475"/>
    </source>
</evidence>
<dbReference type="EMBL" id="JAFREP010000025">
    <property type="protein sequence ID" value="MBO1321538.1"/>
    <property type="molecule type" value="Genomic_DNA"/>
</dbReference>
<feature type="transmembrane region" description="Helical" evidence="11">
    <location>
        <begin position="64"/>
        <end position="91"/>
    </location>
</feature>
<evidence type="ECO:0000313" key="13">
    <source>
        <dbReference type="Proteomes" id="UP000664417"/>
    </source>
</evidence>
<evidence type="ECO:0000256" key="3">
    <source>
        <dbReference type="ARBA" id="ARBA00022519"/>
    </source>
</evidence>
<comment type="similarity">
    <text evidence="9 11">Belongs to the fluoride channel Fluc/FEX (TC 1.A.43) family.</text>
</comment>
<feature type="binding site" evidence="11">
    <location>
        <position position="72"/>
    </location>
    <ligand>
        <name>Na(+)</name>
        <dbReference type="ChEBI" id="CHEBI:29101"/>
        <note>structural</note>
    </ligand>
</feature>
<feature type="binding site" evidence="11">
    <location>
        <position position="75"/>
    </location>
    <ligand>
        <name>Na(+)</name>
        <dbReference type="ChEBI" id="CHEBI:29101"/>
        <note>structural</note>
    </ligand>
</feature>
<keyword evidence="3" id="KW-0997">Cell inner membrane</keyword>
<comment type="function">
    <text evidence="11">Fluoride-specific ion channel. Important for reducing fluoride concentration in the cell, thus reducing its toxicity.</text>
</comment>
<evidence type="ECO:0000256" key="9">
    <source>
        <dbReference type="ARBA" id="ARBA00035120"/>
    </source>
</evidence>
<evidence type="ECO:0000313" key="12">
    <source>
        <dbReference type="EMBL" id="MBO1321538.1"/>
    </source>
</evidence>
<dbReference type="NCBIfam" id="TIGR00494">
    <property type="entry name" value="crcB"/>
    <property type="match status" value="1"/>
</dbReference>
<comment type="caution">
    <text evidence="12">The sequence shown here is derived from an EMBL/GenBank/DDBJ whole genome shotgun (WGS) entry which is preliminary data.</text>
</comment>
<feature type="transmembrane region" description="Helical" evidence="11">
    <location>
        <begin position="31"/>
        <end position="52"/>
    </location>
</feature>
<dbReference type="GO" id="GO:0062054">
    <property type="term" value="F:fluoride channel activity"/>
    <property type="evidence" value="ECO:0007669"/>
    <property type="project" value="UniProtKB-UniRule"/>
</dbReference>
<evidence type="ECO:0000256" key="5">
    <source>
        <dbReference type="ARBA" id="ARBA00022989"/>
    </source>
</evidence>
<dbReference type="InterPro" id="IPR003691">
    <property type="entry name" value="FluC"/>
</dbReference>
<keyword evidence="13" id="KW-1185">Reference proteome</keyword>
<proteinExistence type="inferred from homology"/>
<dbReference type="GO" id="GO:0046872">
    <property type="term" value="F:metal ion binding"/>
    <property type="evidence" value="ECO:0007669"/>
    <property type="project" value="UniProtKB-KW"/>
</dbReference>
<comment type="activity regulation">
    <text evidence="11">Na(+) is not transported, but it plays an essential structural role and its presence is essential for fluoride channel function.</text>
</comment>
<comment type="subcellular location">
    <subcellularLocation>
        <location evidence="1 11">Cell membrane</location>
        <topology evidence="1 11">Multi-pass membrane protein</topology>
    </subcellularLocation>
</comment>
<keyword evidence="6 11" id="KW-0406">Ion transport</keyword>
<keyword evidence="7 11" id="KW-0472">Membrane</keyword>
<evidence type="ECO:0000256" key="6">
    <source>
        <dbReference type="ARBA" id="ARBA00023065"/>
    </source>
</evidence>
<protein>
    <recommendedName>
        <fullName evidence="11">Fluoride-specific ion channel FluC</fullName>
    </recommendedName>
</protein>
<comment type="catalytic activity">
    <reaction evidence="10">
        <text>fluoride(in) = fluoride(out)</text>
        <dbReference type="Rhea" id="RHEA:76159"/>
        <dbReference type="ChEBI" id="CHEBI:17051"/>
    </reaction>
    <physiologicalReaction direction="left-to-right" evidence="10">
        <dbReference type="Rhea" id="RHEA:76160"/>
    </physiologicalReaction>
</comment>
<keyword evidence="11" id="KW-0479">Metal-binding</keyword>
<dbReference type="AlphaFoldDB" id="A0A8J7U6K5"/>
<dbReference type="RefSeq" id="WP_207861512.1">
    <property type="nucleotide sequence ID" value="NZ_JAFREP010000025.1"/>
</dbReference>
<keyword evidence="11" id="KW-0813">Transport</keyword>
<dbReference type="Proteomes" id="UP000664417">
    <property type="component" value="Unassembled WGS sequence"/>
</dbReference>
<dbReference type="GO" id="GO:0140114">
    <property type="term" value="P:cellular detoxification of fluoride"/>
    <property type="evidence" value="ECO:0007669"/>
    <property type="project" value="UniProtKB-UniRule"/>
</dbReference>
<evidence type="ECO:0000256" key="8">
    <source>
        <dbReference type="ARBA" id="ARBA00023303"/>
    </source>
</evidence>